<dbReference type="EMBL" id="CP036268">
    <property type="protein sequence ID" value="QDT36486.1"/>
    <property type="molecule type" value="Genomic_DNA"/>
</dbReference>
<dbReference type="SUPFAM" id="SSF159133">
    <property type="entry name" value="EutN/CcmL-like"/>
    <property type="match status" value="1"/>
</dbReference>
<evidence type="ECO:0000313" key="3">
    <source>
        <dbReference type="EMBL" id="QDT36486.1"/>
    </source>
</evidence>
<name>A0A517QXV8_9PLAN</name>
<accession>A0A517QXV8</accession>
<dbReference type="AlphaFoldDB" id="A0A517QXV8"/>
<sequence>MQAALVLGSTRATTKHPTLKGWKLLITQPLLADGGDDGPPLIAIDQLGAGRGDKVILTSDGGSVREMIGDKSTPVRWAVIGILDD</sequence>
<dbReference type="CDD" id="cd01614">
    <property type="entry name" value="EutN_CcmL"/>
    <property type="match status" value="1"/>
</dbReference>
<keyword evidence="4" id="KW-1185">Reference proteome</keyword>
<dbReference type="InterPro" id="IPR004992">
    <property type="entry name" value="EutN_CcmL"/>
</dbReference>
<proteinExistence type="predicted"/>
<dbReference type="InterPro" id="IPR036677">
    <property type="entry name" value="EutN_CcmL_sf"/>
</dbReference>
<dbReference type="Proteomes" id="UP000317318">
    <property type="component" value="Chromosome"/>
</dbReference>
<dbReference type="PROSITE" id="PS51932">
    <property type="entry name" value="BMV"/>
    <property type="match status" value="1"/>
</dbReference>
<organism evidence="3 4">
    <name type="scientific">Stratiformator vulcanicus</name>
    <dbReference type="NCBI Taxonomy" id="2527980"/>
    <lineage>
        <taxon>Bacteria</taxon>
        <taxon>Pseudomonadati</taxon>
        <taxon>Planctomycetota</taxon>
        <taxon>Planctomycetia</taxon>
        <taxon>Planctomycetales</taxon>
        <taxon>Planctomycetaceae</taxon>
        <taxon>Stratiformator</taxon>
    </lineage>
</organism>
<dbReference type="KEGG" id="svp:Pan189_08430"/>
<evidence type="ECO:0000256" key="1">
    <source>
        <dbReference type="ARBA" id="ARBA00024322"/>
    </source>
</evidence>
<gene>
    <name evidence="3" type="primary">eutN_1</name>
    <name evidence="3" type="ORF">Pan189_08430</name>
</gene>
<evidence type="ECO:0000256" key="2">
    <source>
        <dbReference type="ARBA" id="ARBA00024446"/>
    </source>
</evidence>
<evidence type="ECO:0000313" key="4">
    <source>
        <dbReference type="Proteomes" id="UP000317318"/>
    </source>
</evidence>
<dbReference type="RefSeq" id="WP_145362689.1">
    <property type="nucleotide sequence ID" value="NZ_CP036268.1"/>
</dbReference>
<keyword evidence="2" id="KW-1283">Bacterial microcompartment</keyword>
<reference evidence="3 4" key="1">
    <citation type="submission" date="2019-02" db="EMBL/GenBank/DDBJ databases">
        <title>Deep-cultivation of Planctomycetes and their phenomic and genomic characterization uncovers novel biology.</title>
        <authorList>
            <person name="Wiegand S."/>
            <person name="Jogler M."/>
            <person name="Boedeker C."/>
            <person name="Pinto D."/>
            <person name="Vollmers J."/>
            <person name="Rivas-Marin E."/>
            <person name="Kohn T."/>
            <person name="Peeters S.H."/>
            <person name="Heuer A."/>
            <person name="Rast P."/>
            <person name="Oberbeckmann S."/>
            <person name="Bunk B."/>
            <person name="Jeske O."/>
            <person name="Meyerdierks A."/>
            <person name="Storesund J.E."/>
            <person name="Kallscheuer N."/>
            <person name="Luecker S."/>
            <person name="Lage O.M."/>
            <person name="Pohl T."/>
            <person name="Merkel B.J."/>
            <person name="Hornburger P."/>
            <person name="Mueller R.-W."/>
            <person name="Bruemmer F."/>
            <person name="Labrenz M."/>
            <person name="Spormann A.M."/>
            <person name="Op den Camp H."/>
            <person name="Overmann J."/>
            <person name="Amann R."/>
            <person name="Jetten M.S.M."/>
            <person name="Mascher T."/>
            <person name="Medema M.H."/>
            <person name="Devos D.P."/>
            <person name="Kaster A.-K."/>
            <person name="Ovreas L."/>
            <person name="Rohde M."/>
            <person name="Galperin M.Y."/>
            <person name="Jogler C."/>
        </authorList>
    </citation>
    <scope>NUCLEOTIDE SEQUENCE [LARGE SCALE GENOMIC DNA]</scope>
    <source>
        <strain evidence="3 4">Pan189</strain>
    </source>
</reference>
<dbReference type="PANTHER" id="PTHR36539:SF2">
    <property type="entry name" value="ETHANOLAMINE UTILIZATION PROTEIN"/>
    <property type="match status" value="1"/>
</dbReference>
<protein>
    <submittedName>
        <fullName evidence="3">Ethanolamine utilization protein EutN</fullName>
    </submittedName>
</protein>
<dbReference type="PANTHER" id="PTHR36539">
    <property type="entry name" value="ETHANOLAMINE UTILIZATION PROTEIN EUTN"/>
    <property type="match status" value="1"/>
</dbReference>
<comment type="subcellular location">
    <subcellularLocation>
        <location evidence="1">Bacterial microcompartment</location>
    </subcellularLocation>
</comment>
<dbReference type="Gene3D" id="2.40.50.220">
    <property type="entry name" value="EutN/Ccml"/>
    <property type="match status" value="1"/>
</dbReference>
<dbReference type="GO" id="GO:0031469">
    <property type="term" value="C:bacterial microcompartment"/>
    <property type="evidence" value="ECO:0007669"/>
    <property type="project" value="UniProtKB-SubCell"/>
</dbReference>
<dbReference type="Pfam" id="PF03319">
    <property type="entry name" value="EutN_CcmL"/>
    <property type="match status" value="1"/>
</dbReference>
<dbReference type="OrthoDB" id="278421at2"/>